<feature type="transmembrane region" description="Helical" evidence="7">
    <location>
        <begin position="365"/>
        <end position="385"/>
    </location>
</feature>
<keyword evidence="2" id="KW-0813">Transport</keyword>
<evidence type="ECO:0000313" key="9">
    <source>
        <dbReference type="EMBL" id="TQJ13542.1"/>
    </source>
</evidence>
<evidence type="ECO:0000256" key="5">
    <source>
        <dbReference type="ARBA" id="ARBA00022989"/>
    </source>
</evidence>
<dbReference type="InterPro" id="IPR020846">
    <property type="entry name" value="MFS_dom"/>
</dbReference>
<feature type="transmembrane region" description="Helical" evidence="7">
    <location>
        <begin position="104"/>
        <end position="122"/>
    </location>
</feature>
<feature type="transmembrane region" description="Helical" evidence="7">
    <location>
        <begin position="244"/>
        <end position="265"/>
    </location>
</feature>
<sequence length="400" mass="41435">MNRLGRRGAFWSAASVLGLSLWSSGAPSVLYPLYAVKWDLPPVAVTTVFATYQLALVVVLPLFGNLSDLFGRRRIMLAGIALMAASAIVFAFAPNVAFLYVGRVLQGAGAGLAMGAATASLIENNTSRNPRSASTVATVATATGLTFALLLSGLFAEHLPRPLLWSYIVLLVLAVTAGAAVWATPDDRPLMTKRWRPQVPFVPTGFRTGFVISTLSVSLAYCVGAIFLSLGAHMIDQFTHNENTALVGSLLATSSACIGVTGLFLPRFHARALIWAGTALTLVSLALMAAASGFGSLPLFLGWCVVGGIAYALAFTGGLGLINDLSPTHHRGATLSFLYLVAYTLQAATAIGVGAVATVVSLSTAVGAAAIVLAVLCEAVAVLLLTSRRTATPLTNLAAS</sequence>
<dbReference type="PANTHER" id="PTHR23517:SF3">
    <property type="entry name" value="INTEGRAL MEMBRANE TRANSPORT PROTEIN"/>
    <property type="match status" value="1"/>
</dbReference>
<evidence type="ECO:0000256" key="3">
    <source>
        <dbReference type="ARBA" id="ARBA00022475"/>
    </source>
</evidence>
<dbReference type="Pfam" id="PF07690">
    <property type="entry name" value="MFS_1"/>
    <property type="match status" value="1"/>
</dbReference>
<dbReference type="SUPFAM" id="SSF103473">
    <property type="entry name" value="MFS general substrate transporter"/>
    <property type="match status" value="1"/>
</dbReference>
<evidence type="ECO:0000256" key="1">
    <source>
        <dbReference type="ARBA" id="ARBA00004651"/>
    </source>
</evidence>
<proteinExistence type="predicted"/>
<name>A0A542EDX8_9MICO</name>
<feature type="transmembrane region" description="Helical" evidence="7">
    <location>
        <begin position="334"/>
        <end position="359"/>
    </location>
</feature>
<feature type="transmembrane region" description="Helical" evidence="7">
    <location>
        <begin position="134"/>
        <end position="156"/>
    </location>
</feature>
<feature type="transmembrane region" description="Helical" evidence="7">
    <location>
        <begin position="272"/>
        <end position="294"/>
    </location>
</feature>
<accession>A0A542EDX8</accession>
<dbReference type="InterPro" id="IPR050171">
    <property type="entry name" value="MFS_Transporters"/>
</dbReference>
<dbReference type="InterPro" id="IPR011701">
    <property type="entry name" value="MFS"/>
</dbReference>
<dbReference type="InterPro" id="IPR036259">
    <property type="entry name" value="MFS_trans_sf"/>
</dbReference>
<dbReference type="GO" id="GO:0005886">
    <property type="term" value="C:plasma membrane"/>
    <property type="evidence" value="ECO:0007669"/>
    <property type="project" value="UniProtKB-SubCell"/>
</dbReference>
<keyword evidence="6 7" id="KW-0472">Membrane</keyword>
<comment type="subcellular location">
    <subcellularLocation>
        <location evidence="1">Cell membrane</location>
        <topology evidence="1">Multi-pass membrane protein</topology>
    </subcellularLocation>
</comment>
<gene>
    <name evidence="9" type="ORF">FB459_0965</name>
</gene>
<evidence type="ECO:0000256" key="6">
    <source>
        <dbReference type="ARBA" id="ARBA00023136"/>
    </source>
</evidence>
<evidence type="ECO:0000259" key="8">
    <source>
        <dbReference type="PROSITE" id="PS50850"/>
    </source>
</evidence>
<keyword evidence="10" id="KW-1185">Reference proteome</keyword>
<dbReference type="PROSITE" id="PS50850">
    <property type="entry name" value="MFS"/>
    <property type="match status" value="1"/>
</dbReference>
<feature type="transmembrane region" description="Helical" evidence="7">
    <location>
        <begin position="75"/>
        <end position="98"/>
    </location>
</feature>
<keyword evidence="4 7" id="KW-0812">Transmembrane</keyword>
<evidence type="ECO:0000256" key="7">
    <source>
        <dbReference type="SAM" id="Phobius"/>
    </source>
</evidence>
<keyword evidence="5 7" id="KW-1133">Transmembrane helix</keyword>
<feature type="transmembrane region" description="Helical" evidence="7">
    <location>
        <begin position="300"/>
        <end position="322"/>
    </location>
</feature>
<dbReference type="EMBL" id="VFMO01000001">
    <property type="protein sequence ID" value="TQJ13542.1"/>
    <property type="molecule type" value="Genomic_DNA"/>
</dbReference>
<dbReference type="Proteomes" id="UP000320806">
    <property type="component" value="Unassembled WGS sequence"/>
</dbReference>
<evidence type="ECO:0000256" key="2">
    <source>
        <dbReference type="ARBA" id="ARBA00022448"/>
    </source>
</evidence>
<dbReference type="AlphaFoldDB" id="A0A542EDX8"/>
<feature type="transmembrane region" description="Helical" evidence="7">
    <location>
        <begin position="162"/>
        <end position="184"/>
    </location>
</feature>
<reference evidence="9 10" key="1">
    <citation type="submission" date="2019-06" db="EMBL/GenBank/DDBJ databases">
        <title>Sequencing the genomes of 1000 actinobacteria strains.</title>
        <authorList>
            <person name="Klenk H.-P."/>
        </authorList>
    </citation>
    <scope>NUCLEOTIDE SEQUENCE [LARGE SCALE GENOMIC DNA]</scope>
    <source>
        <strain evidence="9 10">DSM 19828</strain>
    </source>
</reference>
<feature type="transmembrane region" description="Helical" evidence="7">
    <location>
        <begin position="205"/>
        <end position="232"/>
    </location>
</feature>
<feature type="domain" description="Major facilitator superfamily (MFS) profile" evidence="8">
    <location>
        <begin position="1"/>
        <end position="389"/>
    </location>
</feature>
<organism evidence="9 10">
    <name type="scientific">Yimella lutea</name>
    <dbReference type="NCBI Taxonomy" id="587872"/>
    <lineage>
        <taxon>Bacteria</taxon>
        <taxon>Bacillati</taxon>
        <taxon>Actinomycetota</taxon>
        <taxon>Actinomycetes</taxon>
        <taxon>Micrococcales</taxon>
        <taxon>Dermacoccaceae</taxon>
        <taxon>Yimella</taxon>
    </lineage>
</organism>
<feature type="transmembrane region" description="Helical" evidence="7">
    <location>
        <begin position="41"/>
        <end position="63"/>
    </location>
</feature>
<dbReference type="RefSeq" id="WP_141927622.1">
    <property type="nucleotide sequence ID" value="NZ_BAABCI010000030.1"/>
</dbReference>
<dbReference type="PANTHER" id="PTHR23517">
    <property type="entry name" value="RESISTANCE PROTEIN MDTM, PUTATIVE-RELATED-RELATED"/>
    <property type="match status" value="1"/>
</dbReference>
<comment type="caution">
    <text evidence="9">The sequence shown here is derived from an EMBL/GenBank/DDBJ whole genome shotgun (WGS) entry which is preliminary data.</text>
</comment>
<dbReference type="OrthoDB" id="3177957at2"/>
<evidence type="ECO:0000313" key="10">
    <source>
        <dbReference type="Proteomes" id="UP000320806"/>
    </source>
</evidence>
<keyword evidence="3" id="KW-1003">Cell membrane</keyword>
<dbReference type="Gene3D" id="1.20.1250.20">
    <property type="entry name" value="MFS general substrate transporter like domains"/>
    <property type="match status" value="1"/>
</dbReference>
<protein>
    <submittedName>
        <fullName evidence="9">Putative MFS family arabinose efflux permease</fullName>
    </submittedName>
</protein>
<dbReference type="GO" id="GO:0022857">
    <property type="term" value="F:transmembrane transporter activity"/>
    <property type="evidence" value="ECO:0007669"/>
    <property type="project" value="InterPro"/>
</dbReference>
<evidence type="ECO:0000256" key="4">
    <source>
        <dbReference type="ARBA" id="ARBA00022692"/>
    </source>
</evidence>